<dbReference type="Proteomes" id="UP001424741">
    <property type="component" value="Unassembled WGS sequence"/>
</dbReference>
<feature type="region of interest" description="Disordered" evidence="1">
    <location>
        <begin position="953"/>
        <end position="976"/>
    </location>
</feature>
<name>A0ABP9UYE2_9BACT</name>
<organism evidence="2 3">
    <name type="scientific">Rubritalea halochordaticola</name>
    <dbReference type="NCBI Taxonomy" id="714537"/>
    <lineage>
        <taxon>Bacteria</taxon>
        <taxon>Pseudomonadati</taxon>
        <taxon>Verrucomicrobiota</taxon>
        <taxon>Verrucomicrobiia</taxon>
        <taxon>Verrucomicrobiales</taxon>
        <taxon>Rubritaleaceae</taxon>
        <taxon>Rubritalea</taxon>
    </lineage>
</organism>
<protein>
    <submittedName>
        <fullName evidence="2">Uncharacterized protein</fullName>
    </submittedName>
</protein>
<comment type="caution">
    <text evidence="2">The sequence shown here is derived from an EMBL/GenBank/DDBJ whole genome shotgun (WGS) entry which is preliminary data.</text>
</comment>
<evidence type="ECO:0000256" key="1">
    <source>
        <dbReference type="SAM" id="MobiDB-lite"/>
    </source>
</evidence>
<evidence type="ECO:0000313" key="3">
    <source>
        <dbReference type="Proteomes" id="UP001424741"/>
    </source>
</evidence>
<proteinExistence type="predicted"/>
<reference evidence="2 3" key="1">
    <citation type="submission" date="2024-02" db="EMBL/GenBank/DDBJ databases">
        <title>Rubritalea halochordaticola NBRC 107102.</title>
        <authorList>
            <person name="Ichikawa N."/>
            <person name="Katano-Makiyama Y."/>
            <person name="Hidaka K."/>
        </authorList>
    </citation>
    <scope>NUCLEOTIDE SEQUENCE [LARGE SCALE GENOMIC DNA]</scope>
    <source>
        <strain evidence="2 3">NBRC 107102</strain>
    </source>
</reference>
<feature type="region of interest" description="Disordered" evidence="1">
    <location>
        <begin position="1134"/>
        <end position="1154"/>
    </location>
</feature>
<dbReference type="EMBL" id="BAABRL010000004">
    <property type="protein sequence ID" value="GAA5495420.1"/>
    <property type="molecule type" value="Genomic_DNA"/>
</dbReference>
<sequence length="1190" mass="131262">MTVMILLVVIALAVISLSRSESRSNSHGRAQAEAQANARLALTMALGRLQEMAGRDDRVTASAEVLEKEGVTVAKGFKHVTGVWDSGQWDPTDYQDKHFKDWLVSRREKNDLAEDYVMSGPSGTPTIELVGEGSVGTEDEADKITVELEDVKDGSSKLTGRLAYVVLDEGVKAGVSTGGKVKETDVLGLSRGSIVARTALDQTSIQAFESSDEKDLENTLSLPTADLVFGLQGGADSISKKGFHDFSAGNYTLLSDVRNTGLKRDLSSAFELDLAEFNAIEEFHNSGEKNNTRDYSKFNSAEYNKPQYYGSQHSEGLGYLFEIPASAGGNRILRGPTWDLLRNHYRLYKRDRENEGRVRDTGSWDDNTYAARGVLPLSYSSSPFGAFKGNFAFRSNPGFAYSKGWAAAWENVMLQAAPRGGIGGKALYNQPTAAALAPQVTRITIILGLARQSIAQGKKRIVVTFDPYYTVHNPYNVPLEFDSLGFFISKFNMLQLQLREVGKSFENVPFSNNYYTNGSITMRMPEVSGRYRLEPGEVKTLSPLRIDQSKLEYIIDRSDVSVIHASPVYSEGSGIIVPPARDVSGDKIISTYELAVRGRSGGSEYDHFVFSMYQPKDHRGAVRDLDTNLPKGIQADGDIFDDEFMTKISLSSHNTSSGRLELIKRGISGSQIPDVGAQADRGAYMVAVDIRKKHAGDDAPVFMGFNTLTQAVDPRDYDGSARISPNWEIEFKDITTIEELQLVADGEGHGMWGAATEGVAGSSKVVLYEVPRVPMTSMAQFQHANTGIMNSSGTKHIGNSFPHVGIPDLRSIDYKRPSGGPYSKNKRQDMMDTSWAANEAIWDRYFLSGLHYGSQKLAGSLRPKYGTKDEALAAIMDESKELPFFNPYIVKFPTSKSEDKIKKELEEYDQISRNLAIKDGFNINSTSVDAWRAVLAGAYGTIVPKVNDRGTVEYDRDDKSSPTGRYAMPTDAGSDVWQQPRKLDETEIEKLAEAMVKQVKIRGPFMGLSDFVNRRITRDDVDGYAIGGMGAMQMAIEEAGLNSNVKYSRPVTNPSVEHKSTKIAGSDVALSTMTGAPQYVMQADILSLIGGRITARSDTFKIRAYGESIDQSGKVVAKAWCEAIVQRTPEWLESSDEMATKEDDDYPQRPNKNGLLNKMWTANDQLSNMNQEMGRRFKIVSFRWLSSDEV</sequence>
<accession>A0ABP9UYE2</accession>
<evidence type="ECO:0000313" key="2">
    <source>
        <dbReference type="EMBL" id="GAA5495420.1"/>
    </source>
</evidence>
<gene>
    <name evidence="2" type="ORF">Rhal01_01595</name>
</gene>
<keyword evidence="3" id="KW-1185">Reference proteome</keyword>